<keyword evidence="2" id="KW-1185">Reference proteome</keyword>
<reference evidence="1 2" key="1">
    <citation type="submission" date="2023-01" db="EMBL/GenBank/DDBJ databases">
        <authorList>
            <person name="Whitehead M."/>
        </authorList>
    </citation>
    <scope>NUCLEOTIDE SEQUENCE [LARGE SCALE GENOMIC DNA]</scope>
</reference>
<protein>
    <submittedName>
        <fullName evidence="1">Uncharacterized protein</fullName>
    </submittedName>
</protein>
<gene>
    <name evidence="1" type="ORF">MEUPH1_LOCUS30505</name>
</gene>
<sequence>MPVQSGSGESCYGLPIKKRPAVKALKSEGSLDSGVNGREFNTASMRHSNVVVSSNVIITSLETNGF</sequence>
<proteinExistence type="predicted"/>
<dbReference type="AlphaFoldDB" id="A0AAV0YCK3"/>
<accession>A0AAV0YCK3</accession>
<dbReference type="EMBL" id="CARXXK010001670">
    <property type="protein sequence ID" value="CAI6377211.1"/>
    <property type="molecule type" value="Genomic_DNA"/>
</dbReference>
<evidence type="ECO:0000313" key="1">
    <source>
        <dbReference type="EMBL" id="CAI6377211.1"/>
    </source>
</evidence>
<evidence type="ECO:0000313" key="2">
    <source>
        <dbReference type="Proteomes" id="UP001160148"/>
    </source>
</evidence>
<name>A0AAV0YCK3_9HEMI</name>
<organism evidence="1 2">
    <name type="scientific">Macrosiphum euphorbiae</name>
    <name type="common">potato aphid</name>
    <dbReference type="NCBI Taxonomy" id="13131"/>
    <lineage>
        <taxon>Eukaryota</taxon>
        <taxon>Metazoa</taxon>
        <taxon>Ecdysozoa</taxon>
        <taxon>Arthropoda</taxon>
        <taxon>Hexapoda</taxon>
        <taxon>Insecta</taxon>
        <taxon>Pterygota</taxon>
        <taxon>Neoptera</taxon>
        <taxon>Paraneoptera</taxon>
        <taxon>Hemiptera</taxon>
        <taxon>Sternorrhyncha</taxon>
        <taxon>Aphidomorpha</taxon>
        <taxon>Aphidoidea</taxon>
        <taxon>Aphididae</taxon>
        <taxon>Macrosiphini</taxon>
        <taxon>Macrosiphum</taxon>
    </lineage>
</organism>
<dbReference type="Proteomes" id="UP001160148">
    <property type="component" value="Unassembled WGS sequence"/>
</dbReference>
<comment type="caution">
    <text evidence="1">The sequence shown here is derived from an EMBL/GenBank/DDBJ whole genome shotgun (WGS) entry which is preliminary data.</text>
</comment>